<evidence type="ECO:0000313" key="2">
    <source>
        <dbReference type="Proteomes" id="UP000216215"/>
    </source>
</evidence>
<keyword evidence="2" id="KW-1185">Reference proteome</keyword>
<comment type="caution">
    <text evidence="1">The sequence shown here is derived from an EMBL/GenBank/DDBJ whole genome shotgun (WGS) entry which is preliminary data.</text>
</comment>
<evidence type="ECO:0000313" key="1">
    <source>
        <dbReference type="EMBL" id="PAP98631.1"/>
    </source>
</evidence>
<dbReference type="AlphaFoldDB" id="A0AB36R2A4"/>
<reference evidence="2" key="1">
    <citation type="submission" date="2017-08" db="EMBL/GenBank/DDBJ databases">
        <title>Mesorhizobium wenxinae sp. nov., a novel rhizobial species isolated from root nodules of chickpea (Cicer arietinum L.).</title>
        <authorList>
            <person name="Zhang J."/>
        </authorList>
    </citation>
    <scope>NUCLEOTIDE SEQUENCE [LARGE SCALE GENOMIC DNA]</scope>
    <source>
        <strain evidence="2">USDA 3392</strain>
    </source>
</reference>
<name>A0AB36R2A4_9HYPH</name>
<protein>
    <recommendedName>
        <fullName evidence="3">Transposase</fullName>
    </recommendedName>
</protein>
<sequence>MIEDFVRQIRGLPNVMKELTTRFCPPHASLRTTDLEFFENGSHQRPAVCSSIVIVWNRKAVIRLCLERGFA</sequence>
<organism evidence="1 2">
    <name type="scientific">Mesorhizobium mediterraneum</name>
    <dbReference type="NCBI Taxonomy" id="43617"/>
    <lineage>
        <taxon>Bacteria</taxon>
        <taxon>Pseudomonadati</taxon>
        <taxon>Pseudomonadota</taxon>
        <taxon>Alphaproteobacteria</taxon>
        <taxon>Hyphomicrobiales</taxon>
        <taxon>Phyllobacteriaceae</taxon>
        <taxon>Mesorhizobium</taxon>
    </lineage>
</organism>
<dbReference type="RefSeq" id="WP_095488705.1">
    <property type="nucleotide sequence ID" value="NZ_CP088152.1"/>
</dbReference>
<dbReference type="Proteomes" id="UP000216215">
    <property type="component" value="Unassembled WGS sequence"/>
</dbReference>
<gene>
    <name evidence="1" type="ORF">CIT25_29515</name>
</gene>
<evidence type="ECO:0008006" key="3">
    <source>
        <dbReference type="Google" id="ProtNLM"/>
    </source>
</evidence>
<accession>A0AB36R2A4</accession>
<proteinExistence type="predicted"/>
<dbReference type="EMBL" id="NPKI01000043">
    <property type="protein sequence ID" value="PAP98631.1"/>
    <property type="molecule type" value="Genomic_DNA"/>
</dbReference>